<gene>
    <name evidence="2" type="ORF">HMPREF1536_03581</name>
</gene>
<name>A0A0F5J914_9BACT</name>
<evidence type="ECO:0000313" key="2">
    <source>
        <dbReference type="EMBL" id="KKB54000.1"/>
    </source>
</evidence>
<evidence type="ECO:0000256" key="1">
    <source>
        <dbReference type="ARBA" id="ARBA00022649"/>
    </source>
</evidence>
<dbReference type="AlphaFoldDB" id="A0A0F5J914"/>
<evidence type="ECO:0000313" key="3">
    <source>
        <dbReference type="Proteomes" id="UP000033035"/>
    </source>
</evidence>
<dbReference type="EMBL" id="AQHW01000017">
    <property type="protein sequence ID" value="KKB54000.1"/>
    <property type="molecule type" value="Genomic_DNA"/>
</dbReference>
<dbReference type="Pfam" id="PF05016">
    <property type="entry name" value="ParE_toxin"/>
    <property type="match status" value="1"/>
</dbReference>
<dbReference type="Gene3D" id="3.30.2310.20">
    <property type="entry name" value="RelE-like"/>
    <property type="match status" value="1"/>
</dbReference>
<reference evidence="2 3" key="1">
    <citation type="submission" date="2013-04" db="EMBL/GenBank/DDBJ databases">
        <title>The Genome Sequence of Parabacteroides gordonii DSM 23371.</title>
        <authorList>
            <consortium name="The Broad Institute Genomics Platform"/>
            <person name="Earl A."/>
            <person name="Ward D."/>
            <person name="Feldgarden M."/>
            <person name="Gevers D."/>
            <person name="Martens E."/>
            <person name="Sakamoto M."/>
            <person name="Benno Y."/>
            <person name="Suzuki N."/>
            <person name="Matsunaga N."/>
            <person name="Koshihara K."/>
            <person name="Seki M."/>
            <person name="Komiya H."/>
            <person name="Walker B."/>
            <person name="Young S."/>
            <person name="Zeng Q."/>
            <person name="Gargeya S."/>
            <person name="Fitzgerald M."/>
            <person name="Haas B."/>
            <person name="Abouelleil A."/>
            <person name="Allen A.W."/>
            <person name="Alvarado L."/>
            <person name="Arachchi H.M."/>
            <person name="Berlin A.M."/>
            <person name="Chapman S.B."/>
            <person name="Gainer-Dewar J."/>
            <person name="Goldberg J."/>
            <person name="Griggs A."/>
            <person name="Gujja S."/>
            <person name="Hansen M."/>
            <person name="Howarth C."/>
            <person name="Imamovic A."/>
            <person name="Ireland A."/>
            <person name="Larimer J."/>
            <person name="McCowan C."/>
            <person name="Murphy C."/>
            <person name="Pearson M."/>
            <person name="Poon T.W."/>
            <person name="Priest M."/>
            <person name="Roberts A."/>
            <person name="Saif S."/>
            <person name="Shea T."/>
            <person name="Sisk P."/>
            <person name="Sykes S."/>
            <person name="Wortman J."/>
            <person name="Nusbaum C."/>
            <person name="Birren B."/>
        </authorList>
    </citation>
    <scope>NUCLEOTIDE SEQUENCE [LARGE SCALE GENOMIC DNA]</scope>
    <source>
        <strain evidence="2 3">MS-1</strain>
    </source>
</reference>
<comment type="caution">
    <text evidence="2">The sequence shown here is derived from an EMBL/GenBank/DDBJ whole genome shotgun (WGS) entry which is preliminary data.</text>
</comment>
<proteinExistence type="predicted"/>
<dbReference type="STRING" id="1203610.HMPREF1536_03581"/>
<dbReference type="PATRIC" id="fig|1203610.3.peg.3650"/>
<protein>
    <recommendedName>
        <fullName evidence="4">RelE/StbE family addiction module toxin</fullName>
    </recommendedName>
</protein>
<dbReference type="Proteomes" id="UP000033035">
    <property type="component" value="Unassembled WGS sequence"/>
</dbReference>
<organism evidence="2 3">
    <name type="scientific">Parabacteroides gordonii MS-1 = DSM 23371</name>
    <dbReference type="NCBI Taxonomy" id="1203610"/>
    <lineage>
        <taxon>Bacteria</taxon>
        <taxon>Pseudomonadati</taxon>
        <taxon>Bacteroidota</taxon>
        <taxon>Bacteroidia</taxon>
        <taxon>Bacteroidales</taxon>
        <taxon>Tannerellaceae</taxon>
        <taxon>Parabacteroides</taxon>
    </lineage>
</organism>
<keyword evidence="1" id="KW-1277">Toxin-antitoxin system</keyword>
<sequence length="104" mass="12507">MQINWSRKALLQLDIIINQCVDLFGERIAIRFYRQLSDYEKRLSKNPLLGPPEPLLQNRKRNYRGLIIHDHFKLIYYITNKGIIQIADMWDTRREPAKLAKRIK</sequence>
<dbReference type="InterPro" id="IPR035093">
    <property type="entry name" value="RelE/ParE_toxin_dom_sf"/>
</dbReference>
<dbReference type="InterPro" id="IPR007712">
    <property type="entry name" value="RelE/ParE_toxin"/>
</dbReference>
<evidence type="ECO:0008006" key="4">
    <source>
        <dbReference type="Google" id="ProtNLM"/>
    </source>
</evidence>
<accession>A0A0F5J914</accession>
<keyword evidence="3" id="KW-1185">Reference proteome</keyword>
<dbReference type="HOGENOM" id="CLU_147162_8_2_10"/>
<dbReference type="RefSeq" id="WP_028726766.1">
    <property type="nucleotide sequence ID" value="NZ_AUAE01000010.1"/>
</dbReference>